<protein>
    <submittedName>
        <fullName evidence="1">Uncharacterized protein</fullName>
    </submittedName>
</protein>
<evidence type="ECO:0000313" key="1">
    <source>
        <dbReference type="EMBL" id="PWN42019.1"/>
    </source>
</evidence>
<accession>A0A316VX38</accession>
<dbReference type="InParanoid" id="A0A316VX38"/>
<sequence>MRSLVIMRCDAHWRTCNHECELQPFRSSSVGCARMGGWMRLYRRLNRSWLRRASNILFAPRLDKYTGRHAGESRSHGASPRANLAVRHAGAIAQTICGTLALRCSPQGKTG</sequence>
<evidence type="ECO:0000313" key="2">
    <source>
        <dbReference type="Proteomes" id="UP000245783"/>
    </source>
</evidence>
<dbReference type="RefSeq" id="XP_025369179.1">
    <property type="nucleotide sequence ID" value="XM_025510391.1"/>
</dbReference>
<dbReference type="AlphaFoldDB" id="A0A316VX38"/>
<keyword evidence="2" id="KW-1185">Reference proteome</keyword>
<dbReference type="EMBL" id="KZ819384">
    <property type="protein sequence ID" value="PWN42019.1"/>
    <property type="molecule type" value="Genomic_DNA"/>
</dbReference>
<organism evidence="1 2">
    <name type="scientific">Ceraceosorus guamensis</name>
    <dbReference type="NCBI Taxonomy" id="1522189"/>
    <lineage>
        <taxon>Eukaryota</taxon>
        <taxon>Fungi</taxon>
        <taxon>Dikarya</taxon>
        <taxon>Basidiomycota</taxon>
        <taxon>Ustilaginomycotina</taxon>
        <taxon>Exobasidiomycetes</taxon>
        <taxon>Ceraceosorales</taxon>
        <taxon>Ceraceosoraceae</taxon>
        <taxon>Ceraceosorus</taxon>
    </lineage>
</organism>
<name>A0A316VX38_9BASI</name>
<gene>
    <name evidence="1" type="ORF">IE81DRAFT_144964</name>
</gene>
<proteinExistence type="predicted"/>
<dbReference type="Proteomes" id="UP000245783">
    <property type="component" value="Unassembled WGS sequence"/>
</dbReference>
<reference evidence="1 2" key="1">
    <citation type="journal article" date="2018" name="Mol. Biol. Evol.">
        <title>Broad Genomic Sampling Reveals a Smut Pathogenic Ancestry of the Fungal Clade Ustilaginomycotina.</title>
        <authorList>
            <person name="Kijpornyongpan T."/>
            <person name="Mondo S.J."/>
            <person name="Barry K."/>
            <person name="Sandor L."/>
            <person name="Lee J."/>
            <person name="Lipzen A."/>
            <person name="Pangilinan J."/>
            <person name="LaButti K."/>
            <person name="Hainaut M."/>
            <person name="Henrissat B."/>
            <person name="Grigoriev I.V."/>
            <person name="Spatafora J.W."/>
            <person name="Aime M.C."/>
        </authorList>
    </citation>
    <scope>NUCLEOTIDE SEQUENCE [LARGE SCALE GENOMIC DNA]</scope>
    <source>
        <strain evidence="1 2">MCA 4658</strain>
    </source>
</reference>
<dbReference type="GeneID" id="37032261"/>